<dbReference type="InterPro" id="IPR054708">
    <property type="entry name" value="MTPAP-like_central"/>
</dbReference>
<dbReference type="SUPFAM" id="SSF81301">
    <property type="entry name" value="Nucleotidyltransferase"/>
    <property type="match status" value="1"/>
</dbReference>
<dbReference type="PANTHER" id="PTHR12271">
    <property type="entry name" value="POLY A POLYMERASE CID PAP -RELATED"/>
    <property type="match status" value="1"/>
</dbReference>
<accession>A0AAQ3UQZ8</accession>
<gene>
    <name evidence="2" type="ORF">U9M48_040643</name>
</gene>
<dbReference type="PANTHER" id="PTHR12271:SF134">
    <property type="entry name" value="NUCLEOTIDYLTRANSFERASE FAMILY PROTEIN"/>
    <property type="match status" value="1"/>
</dbReference>
<dbReference type="Gene3D" id="1.10.1410.10">
    <property type="match status" value="1"/>
</dbReference>
<dbReference type="Pfam" id="PF22600">
    <property type="entry name" value="MTPAP-like_central"/>
    <property type="match status" value="1"/>
</dbReference>
<dbReference type="GO" id="GO:0016779">
    <property type="term" value="F:nucleotidyltransferase activity"/>
    <property type="evidence" value="ECO:0007669"/>
    <property type="project" value="TreeGrafter"/>
</dbReference>
<evidence type="ECO:0000259" key="1">
    <source>
        <dbReference type="Pfam" id="PF22600"/>
    </source>
</evidence>
<protein>
    <recommendedName>
        <fullName evidence="1">Poly(A) RNA polymerase mitochondrial-like central palm domain-containing protein</fullName>
    </recommendedName>
</protein>
<dbReference type="Gene3D" id="3.30.460.10">
    <property type="entry name" value="Beta Polymerase, domain 2"/>
    <property type="match status" value="1"/>
</dbReference>
<keyword evidence="3" id="KW-1185">Reference proteome</keyword>
<reference evidence="2 3" key="1">
    <citation type="submission" date="2024-02" db="EMBL/GenBank/DDBJ databases">
        <title>High-quality chromosome-scale genome assembly of Pensacola bahiagrass (Paspalum notatum Flugge var. saurae).</title>
        <authorList>
            <person name="Vega J.M."/>
            <person name="Podio M."/>
            <person name="Orjuela J."/>
            <person name="Siena L.A."/>
            <person name="Pessino S.C."/>
            <person name="Combes M.C."/>
            <person name="Mariac C."/>
            <person name="Albertini E."/>
            <person name="Pupilli F."/>
            <person name="Ortiz J.P.A."/>
            <person name="Leblanc O."/>
        </authorList>
    </citation>
    <scope>NUCLEOTIDE SEQUENCE [LARGE SCALE GENOMIC DNA]</scope>
    <source>
        <strain evidence="2">R1</strain>
        <tissue evidence="2">Leaf</tissue>
    </source>
</reference>
<evidence type="ECO:0000313" key="3">
    <source>
        <dbReference type="Proteomes" id="UP001341281"/>
    </source>
</evidence>
<dbReference type="Proteomes" id="UP001341281">
    <property type="component" value="Chromosome 09"/>
</dbReference>
<dbReference type="SUPFAM" id="SSF81631">
    <property type="entry name" value="PAP/OAS1 substrate-binding domain"/>
    <property type="match status" value="1"/>
</dbReference>
<sequence length="225" mass="25647">MQGRHIRFSPSPELHSDGERCETEACVIDTALLPALEGLLQDIYASLQPEEVDLERRYDTIKFFKRIVRQTFGKKDGLPKVKAFGSYTMNLFTPKSDLDLSVNFKVDTKKTYPYQDKISALWSLAEVLHSEQSDGHCYRVSPIQFTRVPVLRVIDQRTGVECDISVQNNDGMSRSMIVKFISSIDGRFRILCYLMKFWAKAHDVNSAKDKTMSSIAIVSLVAFHL</sequence>
<dbReference type="GO" id="GO:0031123">
    <property type="term" value="P:RNA 3'-end processing"/>
    <property type="evidence" value="ECO:0007669"/>
    <property type="project" value="TreeGrafter"/>
</dbReference>
<proteinExistence type="predicted"/>
<dbReference type="AlphaFoldDB" id="A0AAQ3UQZ8"/>
<dbReference type="InterPro" id="IPR043519">
    <property type="entry name" value="NT_sf"/>
</dbReference>
<name>A0AAQ3UQZ8_PASNO</name>
<dbReference type="EMBL" id="CP144753">
    <property type="protein sequence ID" value="WVZ94790.1"/>
    <property type="molecule type" value="Genomic_DNA"/>
</dbReference>
<feature type="domain" description="Poly(A) RNA polymerase mitochondrial-like central palm" evidence="1">
    <location>
        <begin position="38"/>
        <end position="182"/>
    </location>
</feature>
<organism evidence="2 3">
    <name type="scientific">Paspalum notatum var. saurae</name>
    <dbReference type="NCBI Taxonomy" id="547442"/>
    <lineage>
        <taxon>Eukaryota</taxon>
        <taxon>Viridiplantae</taxon>
        <taxon>Streptophyta</taxon>
        <taxon>Embryophyta</taxon>
        <taxon>Tracheophyta</taxon>
        <taxon>Spermatophyta</taxon>
        <taxon>Magnoliopsida</taxon>
        <taxon>Liliopsida</taxon>
        <taxon>Poales</taxon>
        <taxon>Poaceae</taxon>
        <taxon>PACMAD clade</taxon>
        <taxon>Panicoideae</taxon>
        <taxon>Andropogonodae</taxon>
        <taxon>Paspaleae</taxon>
        <taxon>Paspalinae</taxon>
        <taxon>Paspalum</taxon>
    </lineage>
</organism>
<dbReference type="CDD" id="cd05402">
    <property type="entry name" value="NT_PAP_TUTase"/>
    <property type="match status" value="1"/>
</dbReference>
<evidence type="ECO:0000313" key="2">
    <source>
        <dbReference type="EMBL" id="WVZ94790.1"/>
    </source>
</evidence>